<dbReference type="Proteomes" id="UP001060085">
    <property type="component" value="Linkage Group LG04"/>
</dbReference>
<reference evidence="2" key="1">
    <citation type="journal article" date="2023" name="Nat. Plants">
        <title>Single-cell RNA sequencing provides a high-resolution roadmap for understanding the multicellular compartmentation of specialized metabolism.</title>
        <authorList>
            <person name="Sun S."/>
            <person name="Shen X."/>
            <person name="Li Y."/>
            <person name="Li Y."/>
            <person name="Wang S."/>
            <person name="Li R."/>
            <person name="Zhang H."/>
            <person name="Shen G."/>
            <person name="Guo B."/>
            <person name="Wei J."/>
            <person name="Xu J."/>
            <person name="St-Pierre B."/>
            <person name="Chen S."/>
            <person name="Sun C."/>
        </authorList>
    </citation>
    <scope>NUCLEOTIDE SEQUENCE [LARGE SCALE GENOMIC DNA]</scope>
</reference>
<name>A0ACC0B0A8_CATRO</name>
<evidence type="ECO:0000313" key="1">
    <source>
        <dbReference type="EMBL" id="KAI5666120.1"/>
    </source>
</evidence>
<keyword evidence="2" id="KW-1185">Reference proteome</keyword>
<accession>A0ACC0B0A8</accession>
<organism evidence="1 2">
    <name type="scientific">Catharanthus roseus</name>
    <name type="common">Madagascar periwinkle</name>
    <name type="synonym">Vinca rosea</name>
    <dbReference type="NCBI Taxonomy" id="4058"/>
    <lineage>
        <taxon>Eukaryota</taxon>
        <taxon>Viridiplantae</taxon>
        <taxon>Streptophyta</taxon>
        <taxon>Embryophyta</taxon>
        <taxon>Tracheophyta</taxon>
        <taxon>Spermatophyta</taxon>
        <taxon>Magnoliopsida</taxon>
        <taxon>eudicotyledons</taxon>
        <taxon>Gunneridae</taxon>
        <taxon>Pentapetalae</taxon>
        <taxon>asterids</taxon>
        <taxon>lamiids</taxon>
        <taxon>Gentianales</taxon>
        <taxon>Apocynaceae</taxon>
        <taxon>Rauvolfioideae</taxon>
        <taxon>Vinceae</taxon>
        <taxon>Catharanthinae</taxon>
        <taxon>Catharanthus</taxon>
    </lineage>
</organism>
<evidence type="ECO:0000313" key="2">
    <source>
        <dbReference type="Proteomes" id="UP001060085"/>
    </source>
</evidence>
<protein>
    <submittedName>
        <fullName evidence="1">Uncharacterized protein</fullName>
    </submittedName>
</protein>
<gene>
    <name evidence="1" type="ORF">M9H77_15973</name>
</gene>
<comment type="caution">
    <text evidence="1">The sequence shown here is derived from an EMBL/GenBank/DDBJ whole genome shotgun (WGS) entry which is preliminary data.</text>
</comment>
<sequence>MKCSSLKSDTAEGVAQSVYVDTVPCSTVGFDRLVESQEGLNTEVGPRADLGVGAALMCLDSLRLPSCARNPHISSGWSGALQATEVLGQEFWIKSPRGAYVYCGSWIVFHCRAYNLVPRGTQMRYSVALDLVGGLGASQMAHPSHRWTYREGTLVDEPSRTTSSSSTSYSLREIVPEREPIPVIDLSDDKSVEGPEMALAAPGIGLGISIEEDLS</sequence>
<dbReference type="EMBL" id="CM044704">
    <property type="protein sequence ID" value="KAI5666120.1"/>
    <property type="molecule type" value="Genomic_DNA"/>
</dbReference>
<proteinExistence type="predicted"/>